<reference evidence="2 3" key="1">
    <citation type="submission" date="2019-03" db="EMBL/GenBank/DDBJ databases">
        <title>Deep-cultivation of Planctomycetes and their phenomic and genomic characterization uncovers novel biology.</title>
        <authorList>
            <person name="Wiegand S."/>
            <person name="Jogler M."/>
            <person name="Boedeker C."/>
            <person name="Pinto D."/>
            <person name="Vollmers J."/>
            <person name="Rivas-Marin E."/>
            <person name="Kohn T."/>
            <person name="Peeters S.H."/>
            <person name="Heuer A."/>
            <person name="Rast P."/>
            <person name="Oberbeckmann S."/>
            <person name="Bunk B."/>
            <person name="Jeske O."/>
            <person name="Meyerdierks A."/>
            <person name="Storesund J.E."/>
            <person name="Kallscheuer N."/>
            <person name="Luecker S."/>
            <person name="Lage O.M."/>
            <person name="Pohl T."/>
            <person name="Merkel B.J."/>
            <person name="Hornburger P."/>
            <person name="Mueller R.-W."/>
            <person name="Bruemmer F."/>
            <person name="Labrenz M."/>
            <person name="Spormann A.M."/>
            <person name="Op den Camp H."/>
            <person name="Overmann J."/>
            <person name="Amann R."/>
            <person name="Jetten M.S.M."/>
            <person name="Mascher T."/>
            <person name="Medema M.H."/>
            <person name="Devos D.P."/>
            <person name="Kaster A.-K."/>
            <person name="Ovreas L."/>
            <person name="Rohde M."/>
            <person name="Galperin M.Y."/>
            <person name="Jogler C."/>
        </authorList>
    </citation>
    <scope>NUCLEOTIDE SEQUENCE [LARGE SCALE GENOMIC DNA]</scope>
    <source>
        <strain evidence="2 3">Enr13</strain>
    </source>
</reference>
<evidence type="ECO:0008006" key="4">
    <source>
        <dbReference type="Google" id="ProtNLM"/>
    </source>
</evidence>
<keyword evidence="3" id="KW-1185">Reference proteome</keyword>
<dbReference type="Proteomes" id="UP000319004">
    <property type="component" value="Chromosome"/>
</dbReference>
<protein>
    <recommendedName>
        <fullName evidence="4">DUF3102 domain-containing protein</fullName>
    </recommendedName>
</protein>
<organism evidence="2 3">
    <name type="scientific">Stieleria neptunia</name>
    <dbReference type="NCBI Taxonomy" id="2527979"/>
    <lineage>
        <taxon>Bacteria</taxon>
        <taxon>Pseudomonadati</taxon>
        <taxon>Planctomycetota</taxon>
        <taxon>Planctomycetia</taxon>
        <taxon>Pirellulales</taxon>
        <taxon>Pirellulaceae</taxon>
        <taxon>Stieleria</taxon>
    </lineage>
</organism>
<dbReference type="KEGG" id="snep:Enr13x_32740"/>
<evidence type="ECO:0000256" key="1">
    <source>
        <dbReference type="SAM" id="MobiDB-lite"/>
    </source>
</evidence>
<dbReference type="EMBL" id="CP037423">
    <property type="protein sequence ID" value="QDV43418.1"/>
    <property type="molecule type" value="Genomic_DNA"/>
</dbReference>
<feature type="region of interest" description="Disordered" evidence="1">
    <location>
        <begin position="156"/>
        <end position="182"/>
    </location>
</feature>
<evidence type="ECO:0000313" key="3">
    <source>
        <dbReference type="Proteomes" id="UP000319004"/>
    </source>
</evidence>
<name>A0A518HRK5_9BACT</name>
<accession>A0A518HRK5</accession>
<sequence>MTDQPSLSTIDYGYTAVSDSPIKTTAITSAGTTIPRVAGHDPLGELAERIHKANQRFGKAFADWISVVGEQLKQARISLARKGSGNFERWCSDEIGWSPQYVRKLISAHETIERIRRTETIVSVLPSSESQCRELAKAPEELRVKAWQAAVAMAQETGKPPSANSVKQAVRNVSGPPRGERSMDRYIDVYRCG</sequence>
<proteinExistence type="predicted"/>
<evidence type="ECO:0000313" key="2">
    <source>
        <dbReference type="EMBL" id="QDV43418.1"/>
    </source>
</evidence>
<dbReference type="AlphaFoldDB" id="A0A518HRK5"/>
<gene>
    <name evidence="2" type="ORF">Enr13x_32740</name>
</gene>